<organism evidence="2">
    <name type="scientific">Gaeumannomyces tritici (strain R3-111a-1)</name>
    <name type="common">Wheat and barley take-all root rot fungus</name>
    <name type="synonym">Gaeumannomyces graminis var. tritici</name>
    <dbReference type="NCBI Taxonomy" id="644352"/>
    <lineage>
        <taxon>Eukaryota</taxon>
        <taxon>Fungi</taxon>
        <taxon>Dikarya</taxon>
        <taxon>Ascomycota</taxon>
        <taxon>Pezizomycotina</taxon>
        <taxon>Sordariomycetes</taxon>
        <taxon>Sordariomycetidae</taxon>
        <taxon>Magnaporthales</taxon>
        <taxon>Magnaporthaceae</taxon>
        <taxon>Gaeumannomyces</taxon>
    </lineage>
</organism>
<reference evidence="4" key="1">
    <citation type="submission" date="2010-07" db="EMBL/GenBank/DDBJ databases">
        <title>The genome sequence of Gaeumannomyces graminis var. tritici strain R3-111a-1.</title>
        <authorList>
            <consortium name="The Broad Institute Genome Sequencing Platform"/>
            <person name="Ma L.-J."/>
            <person name="Dead R."/>
            <person name="Young S."/>
            <person name="Zeng Q."/>
            <person name="Koehrsen M."/>
            <person name="Alvarado L."/>
            <person name="Berlin A."/>
            <person name="Chapman S.B."/>
            <person name="Chen Z."/>
            <person name="Freedman E."/>
            <person name="Gellesch M."/>
            <person name="Goldberg J."/>
            <person name="Griggs A."/>
            <person name="Gujja S."/>
            <person name="Heilman E.R."/>
            <person name="Heiman D."/>
            <person name="Hepburn T."/>
            <person name="Howarth C."/>
            <person name="Jen D."/>
            <person name="Larson L."/>
            <person name="Mehta T."/>
            <person name="Neiman D."/>
            <person name="Pearson M."/>
            <person name="Roberts A."/>
            <person name="Saif S."/>
            <person name="Shea T."/>
            <person name="Shenoy N."/>
            <person name="Sisk P."/>
            <person name="Stolte C."/>
            <person name="Sykes S."/>
            <person name="Walk T."/>
            <person name="White J."/>
            <person name="Yandava C."/>
            <person name="Haas B."/>
            <person name="Nusbaum C."/>
            <person name="Birren B."/>
        </authorList>
    </citation>
    <scope>NUCLEOTIDE SEQUENCE [LARGE SCALE GENOMIC DNA]</scope>
    <source>
        <strain evidence="4">R3-111a-1</strain>
    </source>
</reference>
<feature type="signal peptide" evidence="1">
    <location>
        <begin position="1"/>
        <end position="25"/>
    </location>
</feature>
<reference evidence="2" key="3">
    <citation type="submission" date="2010-09" db="EMBL/GenBank/DDBJ databases">
        <title>Annotation of Gaeumannomyces graminis var. tritici R3-111a-1.</title>
        <authorList>
            <consortium name="The Broad Institute Genome Sequencing Platform"/>
            <person name="Ma L.-J."/>
            <person name="Dead R."/>
            <person name="Young S.K."/>
            <person name="Zeng Q."/>
            <person name="Gargeya S."/>
            <person name="Fitzgerald M."/>
            <person name="Haas B."/>
            <person name="Abouelleil A."/>
            <person name="Alvarado L."/>
            <person name="Arachchi H.M."/>
            <person name="Berlin A."/>
            <person name="Brown A."/>
            <person name="Chapman S.B."/>
            <person name="Chen Z."/>
            <person name="Dunbar C."/>
            <person name="Freedman E."/>
            <person name="Gearin G."/>
            <person name="Gellesch M."/>
            <person name="Goldberg J."/>
            <person name="Griggs A."/>
            <person name="Gujja S."/>
            <person name="Heiman D."/>
            <person name="Howarth C."/>
            <person name="Larson L."/>
            <person name="Lui A."/>
            <person name="MacDonald P.J.P."/>
            <person name="Mehta T."/>
            <person name="Montmayeur A."/>
            <person name="Murphy C."/>
            <person name="Neiman D."/>
            <person name="Pearson M."/>
            <person name="Priest M."/>
            <person name="Roberts A."/>
            <person name="Saif S."/>
            <person name="Shea T."/>
            <person name="Shenoy N."/>
            <person name="Sisk P."/>
            <person name="Stolte C."/>
            <person name="Sykes S."/>
            <person name="Yandava C."/>
            <person name="Wortman J."/>
            <person name="Nusbaum C."/>
            <person name="Birren B."/>
        </authorList>
    </citation>
    <scope>NUCLEOTIDE SEQUENCE</scope>
    <source>
        <strain evidence="2">R3-111a-1</strain>
    </source>
</reference>
<evidence type="ECO:0000313" key="3">
    <source>
        <dbReference type="EnsemblFungi" id="EJT82084"/>
    </source>
</evidence>
<dbReference type="VEuPathDB" id="FungiDB:GGTG_02058"/>
<feature type="chain" id="PRO_5015094208" description="Conidiation-specific protein 13" evidence="1">
    <location>
        <begin position="26"/>
        <end position="362"/>
    </location>
</feature>
<keyword evidence="4" id="KW-1185">Reference proteome</keyword>
<sequence length="362" mass="38676">MLIQGQARPLLALAVGLLVAQQATATSLSKTGSSRPQAGVSKLEVEGELTGVYSKPSLNTTAIDAIDAALWEVLPAVPSRVDPWRSGLLPLNCAAYHAESPSVSPGFDFDVYNVTYNDCDIPWIFCRHVDAQRSIEDMTEMFGKLPIRMRELVRTVVAIPAAAPEDDWWDAFSAESDIIVRPGGWQLRLLAHEAAHIVDAHYASPNWRPPYSGPKSTPGSGSGVAGWLRRHARGWPAALHKLVMSGDGGGGGDGELYSSTERWREAERRDAAVATPYSLTNWVEHFAEMAGPGLLEAARGPGAVAAAVGREAADGLSAQIEVWNTDWGFLVGADAGGGQGVGETGCDVRERLPPVEVIHNVL</sequence>
<evidence type="ECO:0000313" key="4">
    <source>
        <dbReference type="Proteomes" id="UP000006039"/>
    </source>
</evidence>
<dbReference type="EnsemblFungi" id="EJT82084">
    <property type="protein sequence ID" value="EJT82084"/>
    <property type="gene ID" value="GGTG_02058"/>
</dbReference>
<evidence type="ECO:0000313" key="2">
    <source>
        <dbReference type="EMBL" id="EJT82084.1"/>
    </source>
</evidence>
<dbReference type="OrthoDB" id="2142213at2759"/>
<evidence type="ECO:0008006" key="5">
    <source>
        <dbReference type="Google" id="ProtNLM"/>
    </source>
</evidence>
<dbReference type="HOGENOM" id="CLU_839579_0_0_1"/>
<dbReference type="GeneID" id="20342516"/>
<dbReference type="Proteomes" id="UP000006039">
    <property type="component" value="Unassembled WGS sequence"/>
</dbReference>
<name>J3NLB0_GAET3</name>
<accession>J3NLB0</accession>
<gene>
    <name evidence="3" type="primary">20342516</name>
    <name evidence="2" type="ORF">GGTG_02058</name>
</gene>
<evidence type="ECO:0000256" key="1">
    <source>
        <dbReference type="SAM" id="SignalP"/>
    </source>
</evidence>
<reference evidence="3" key="4">
    <citation type="journal article" date="2015" name="G3 (Bethesda)">
        <title>Genome sequences of three phytopathogenic species of the Magnaporthaceae family of fungi.</title>
        <authorList>
            <person name="Okagaki L.H."/>
            <person name="Nunes C.C."/>
            <person name="Sailsbery J."/>
            <person name="Clay B."/>
            <person name="Brown D."/>
            <person name="John T."/>
            <person name="Oh Y."/>
            <person name="Young N."/>
            <person name="Fitzgerald M."/>
            <person name="Haas B.J."/>
            <person name="Zeng Q."/>
            <person name="Young S."/>
            <person name="Adiconis X."/>
            <person name="Fan L."/>
            <person name="Levin J.Z."/>
            <person name="Mitchell T.K."/>
            <person name="Okubara P.A."/>
            <person name="Farman M.L."/>
            <person name="Kohn L.M."/>
            <person name="Birren B."/>
            <person name="Ma L.-J."/>
            <person name="Dean R.A."/>
        </authorList>
    </citation>
    <scope>NUCLEOTIDE SEQUENCE</scope>
    <source>
        <strain evidence="3">R3-111a-1</strain>
    </source>
</reference>
<dbReference type="EMBL" id="GL385395">
    <property type="protein sequence ID" value="EJT82084.1"/>
    <property type="molecule type" value="Genomic_DNA"/>
</dbReference>
<dbReference type="eggNOG" id="ENOG502T5QY">
    <property type="taxonomic scope" value="Eukaryota"/>
</dbReference>
<dbReference type="RefSeq" id="XP_009218093.1">
    <property type="nucleotide sequence ID" value="XM_009219829.1"/>
</dbReference>
<dbReference type="AlphaFoldDB" id="J3NLB0"/>
<dbReference type="STRING" id="644352.J3NLB0"/>
<keyword evidence="1" id="KW-0732">Signal</keyword>
<proteinExistence type="predicted"/>
<reference evidence="2" key="2">
    <citation type="submission" date="2010-07" db="EMBL/GenBank/DDBJ databases">
        <authorList>
            <consortium name="The Broad Institute Genome Sequencing Platform"/>
            <consortium name="Broad Institute Genome Sequencing Center for Infectious Disease"/>
            <person name="Ma L.-J."/>
            <person name="Dead R."/>
            <person name="Young S."/>
            <person name="Zeng Q."/>
            <person name="Koehrsen M."/>
            <person name="Alvarado L."/>
            <person name="Berlin A."/>
            <person name="Chapman S.B."/>
            <person name="Chen Z."/>
            <person name="Freedman E."/>
            <person name="Gellesch M."/>
            <person name="Goldberg J."/>
            <person name="Griggs A."/>
            <person name="Gujja S."/>
            <person name="Heilman E.R."/>
            <person name="Heiman D."/>
            <person name="Hepburn T."/>
            <person name="Howarth C."/>
            <person name="Jen D."/>
            <person name="Larson L."/>
            <person name="Mehta T."/>
            <person name="Neiman D."/>
            <person name="Pearson M."/>
            <person name="Roberts A."/>
            <person name="Saif S."/>
            <person name="Shea T."/>
            <person name="Shenoy N."/>
            <person name="Sisk P."/>
            <person name="Stolte C."/>
            <person name="Sykes S."/>
            <person name="Walk T."/>
            <person name="White J."/>
            <person name="Yandava C."/>
            <person name="Haas B."/>
            <person name="Nusbaum C."/>
            <person name="Birren B."/>
        </authorList>
    </citation>
    <scope>NUCLEOTIDE SEQUENCE</scope>
    <source>
        <strain evidence="2">R3-111a-1</strain>
    </source>
</reference>
<reference evidence="3" key="5">
    <citation type="submission" date="2018-04" db="UniProtKB">
        <authorList>
            <consortium name="EnsemblFungi"/>
        </authorList>
    </citation>
    <scope>IDENTIFICATION</scope>
    <source>
        <strain evidence="3">R3-111a-1</strain>
    </source>
</reference>
<protein>
    <recommendedName>
        <fullName evidence="5">Conidiation-specific protein 13</fullName>
    </recommendedName>
</protein>